<sequence>MRLSRILSAGAALAALPLLAACGTTIDQDKLGKEITDKLNSEYSKFDRQVSSIACDDPGKDPAVGTTFECIADVDGAKVHIDVTTTSDDLDVTYETVDMLYDMAFAASKLEPSVSQQTGVAVTVDCGDGVKALKRGETFACTVSDGQGASRGLTFTVVDGDQDRWELD</sequence>
<evidence type="ECO:0000259" key="2">
    <source>
        <dbReference type="Pfam" id="PF14230"/>
    </source>
</evidence>
<protein>
    <recommendedName>
        <fullName evidence="2">DUF4333 domain-containing protein</fullName>
    </recommendedName>
</protein>
<evidence type="ECO:0000313" key="4">
    <source>
        <dbReference type="Proteomes" id="UP000551501"/>
    </source>
</evidence>
<reference evidence="3 4" key="1">
    <citation type="submission" date="2020-08" db="EMBL/GenBank/DDBJ databases">
        <title>Sequencing the genomes of 1000 actinobacteria strains.</title>
        <authorList>
            <person name="Klenk H.-P."/>
        </authorList>
    </citation>
    <scope>NUCLEOTIDE SEQUENCE [LARGE SCALE GENOMIC DNA]</scope>
    <source>
        <strain evidence="3 4">DSM 45298</strain>
    </source>
</reference>
<dbReference type="Pfam" id="PF14230">
    <property type="entry name" value="DUF4333"/>
    <property type="match status" value="1"/>
</dbReference>
<feature type="domain" description="DUF4333" evidence="2">
    <location>
        <begin position="17"/>
        <end position="89"/>
    </location>
</feature>
<dbReference type="AlphaFoldDB" id="A0A840EX15"/>
<keyword evidence="1" id="KW-0732">Signal</keyword>
<keyword evidence="4" id="KW-1185">Reference proteome</keyword>
<evidence type="ECO:0000256" key="1">
    <source>
        <dbReference type="SAM" id="SignalP"/>
    </source>
</evidence>
<comment type="caution">
    <text evidence="3">The sequence shown here is derived from an EMBL/GenBank/DDBJ whole genome shotgun (WGS) entry which is preliminary data.</text>
</comment>
<proteinExistence type="predicted"/>
<dbReference type="PROSITE" id="PS51257">
    <property type="entry name" value="PROKAR_LIPOPROTEIN"/>
    <property type="match status" value="1"/>
</dbReference>
<accession>A0A840EX15</accession>
<name>A0A840EX15_9ACTN</name>
<dbReference type="EMBL" id="JACIFP010000001">
    <property type="protein sequence ID" value="MBB4134878.1"/>
    <property type="molecule type" value="Genomic_DNA"/>
</dbReference>
<dbReference type="RefSeq" id="WP_183369988.1">
    <property type="nucleotide sequence ID" value="NZ_BAABHL010000037.1"/>
</dbReference>
<organism evidence="3 4">
    <name type="scientific">Gordonia humi</name>
    <dbReference type="NCBI Taxonomy" id="686429"/>
    <lineage>
        <taxon>Bacteria</taxon>
        <taxon>Bacillati</taxon>
        <taxon>Actinomycetota</taxon>
        <taxon>Actinomycetes</taxon>
        <taxon>Mycobacteriales</taxon>
        <taxon>Gordoniaceae</taxon>
        <taxon>Gordonia</taxon>
    </lineage>
</organism>
<feature type="signal peptide" evidence="1">
    <location>
        <begin position="1"/>
        <end position="20"/>
    </location>
</feature>
<gene>
    <name evidence="3" type="ORF">BKA16_001430</name>
</gene>
<dbReference type="InterPro" id="IPR025637">
    <property type="entry name" value="DUF4333"/>
</dbReference>
<evidence type="ECO:0000313" key="3">
    <source>
        <dbReference type="EMBL" id="MBB4134878.1"/>
    </source>
</evidence>
<dbReference type="Proteomes" id="UP000551501">
    <property type="component" value="Unassembled WGS sequence"/>
</dbReference>
<feature type="chain" id="PRO_5032874236" description="DUF4333 domain-containing protein" evidence="1">
    <location>
        <begin position="21"/>
        <end position="168"/>
    </location>
</feature>